<dbReference type="CDD" id="cd12087">
    <property type="entry name" value="TM_EGFR-like"/>
    <property type="match status" value="1"/>
</dbReference>
<evidence type="ECO:0000256" key="3">
    <source>
        <dbReference type="SAM" id="SignalP"/>
    </source>
</evidence>
<evidence type="ECO:0000256" key="2">
    <source>
        <dbReference type="SAM" id="Phobius"/>
    </source>
</evidence>
<evidence type="ECO:0000259" key="4">
    <source>
        <dbReference type="SMART" id="SM00423"/>
    </source>
</evidence>
<accession>L8GM00</accession>
<dbReference type="EMBL" id="KB008096">
    <property type="protein sequence ID" value="ELR13241.1"/>
    <property type="molecule type" value="Genomic_DNA"/>
</dbReference>
<name>L8GM00_ACACF</name>
<dbReference type="SMART" id="SM00423">
    <property type="entry name" value="PSI"/>
    <property type="match status" value="2"/>
</dbReference>
<evidence type="ECO:0000313" key="6">
    <source>
        <dbReference type="Proteomes" id="UP000011083"/>
    </source>
</evidence>
<dbReference type="GeneID" id="14913775"/>
<gene>
    <name evidence="5" type="ORF">ACA1_339890</name>
</gene>
<feature type="chain" id="PRO_5003989634" evidence="3">
    <location>
        <begin position="25"/>
        <end position="211"/>
    </location>
</feature>
<evidence type="ECO:0000256" key="1">
    <source>
        <dbReference type="ARBA" id="ARBA00023180"/>
    </source>
</evidence>
<keyword evidence="1" id="KW-0325">Glycoprotein</keyword>
<dbReference type="VEuPathDB" id="AmoebaDB:ACA1_339890"/>
<dbReference type="KEGG" id="acan:ACA1_339890"/>
<keyword evidence="3" id="KW-0732">Signal</keyword>
<organism evidence="5 6">
    <name type="scientific">Acanthamoeba castellanii (strain ATCC 30010 / Neff)</name>
    <dbReference type="NCBI Taxonomy" id="1257118"/>
    <lineage>
        <taxon>Eukaryota</taxon>
        <taxon>Amoebozoa</taxon>
        <taxon>Discosea</taxon>
        <taxon>Longamoebia</taxon>
        <taxon>Centramoebida</taxon>
        <taxon>Acanthamoebidae</taxon>
        <taxon>Acanthamoeba</taxon>
    </lineage>
</organism>
<keyword evidence="2" id="KW-1133">Transmembrane helix</keyword>
<dbReference type="RefSeq" id="XP_004335254.1">
    <property type="nucleotide sequence ID" value="XM_004335206.1"/>
</dbReference>
<sequence>MSVLSSLLVVVVLALCFSFASVRGQDFDMMDAANCTDYTNCRDCASQPNCGWCPAFGLCLEGTSANVSTDGTCNVTTGGWHFNATDCRNCSSFKNCKSCVEAYSSKNGAVCGWCEPFGTGKNKTNGTCWEGTAAGPFYKSLTANETCAQKHWGLDSKICGEDDDAKRKLAIIIGLSVAGGLFVLAVVATIIFVIVKRMQRSRGYQAINESA</sequence>
<reference evidence="5 6" key="1">
    <citation type="journal article" date="2013" name="Genome Biol.">
        <title>Genome of Acanthamoeba castellanii highlights extensive lateral gene transfer and early evolution of tyrosine kinase signaling.</title>
        <authorList>
            <person name="Clarke M."/>
            <person name="Lohan A.J."/>
            <person name="Liu B."/>
            <person name="Lagkouvardos I."/>
            <person name="Roy S."/>
            <person name="Zafar N."/>
            <person name="Bertelli C."/>
            <person name="Schilde C."/>
            <person name="Kianianmomeni A."/>
            <person name="Burglin T.R."/>
            <person name="Frech C."/>
            <person name="Turcotte B."/>
            <person name="Kopec K.O."/>
            <person name="Synnott J.M."/>
            <person name="Choo C."/>
            <person name="Paponov I."/>
            <person name="Finkler A."/>
            <person name="Soon Heng Tan C."/>
            <person name="Hutchins A.P."/>
            <person name="Weinmeier T."/>
            <person name="Rattei T."/>
            <person name="Chu J.S."/>
            <person name="Gimenez G."/>
            <person name="Irimia M."/>
            <person name="Rigden D.J."/>
            <person name="Fitzpatrick D.A."/>
            <person name="Lorenzo-Morales J."/>
            <person name="Bateman A."/>
            <person name="Chiu C.H."/>
            <person name="Tang P."/>
            <person name="Hegemann P."/>
            <person name="Fromm H."/>
            <person name="Raoult D."/>
            <person name="Greub G."/>
            <person name="Miranda-Saavedra D."/>
            <person name="Chen N."/>
            <person name="Nash P."/>
            <person name="Ginger M.L."/>
            <person name="Horn M."/>
            <person name="Schaap P."/>
            <person name="Caler L."/>
            <person name="Loftus B."/>
        </authorList>
    </citation>
    <scope>NUCLEOTIDE SEQUENCE [LARGE SCALE GENOMIC DNA]</scope>
    <source>
        <strain evidence="5 6">Neff</strain>
    </source>
</reference>
<dbReference type="OrthoDB" id="263283at2759"/>
<protein>
    <submittedName>
        <fullName evidence="5">Plexin repeat domain containing protein</fullName>
    </submittedName>
</protein>
<feature type="transmembrane region" description="Helical" evidence="2">
    <location>
        <begin position="169"/>
        <end position="195"/>
    </location>
</feature>
<keyword evidence="2" id="KW-0812">Transmembrane</keyword>
<feature type="domain" description="PSI" evidence="4">
    <location>
        <begin position="34"/>
        <end position="88"/>
    </location>
</feature>
<proteinExistence type="predicted"/>
<dbReference type="AlphaFoldDB" id="L8GM00"/>
<dbReference type="InterPro" id="IPR016201">
    <property type="entry name" value="PSI"/>
</dbReference>
<keyword evidence="6" id="KW-1185">Reference proteome</keyword>
<feature type="signal peptide" evidence="3">
    <location>
        <begin position="1"/>
        <end position="24"/>
    </location>
</feature>
<dbReference type="Proteomes" id="UP000011083">
    <property type="component" value="Unassembled WGS sequence"/>
</dbReference>
<evidence type="ECO:0000313" key="5">
    <source>
        <dbReference type="EMBL" id="ELR13241.1"/>
    </source>
</evidence>
<feature type="domain" description="PSI" evidence="4">
    <location>
        <begin position="89"/>
        <end position="148"/>
    </location>
</feature>
<keyword evidence="2" id="KW-0472">Membrane</keyword>